<gene>
    <name evidence="1" type="ORF">ACFYNQ_30935</name>
</gene>
<evidence type="ECO:0000313" key="1">
    <source>
        <dbReference type="EMBL" id="MFE9602965.1"/>
    </source>
</evidence>
<evidence type="ECO:0000313" key="2">
    <source>
        <dbReference type="Proteomes" id="UP001601303"/>
    </source>
</evidence>
<accession>A0ABW6MA07</accession>
<name>A0ABW6MA07_9ACTN</name>
<evidence type="ECO:0008006" key="3">
    <source>
        <dbReference type="Google" id="ProtNLM"/>
    </source>
</evidence>
<proteinExistence type="predicted"/>
<dbReference type="EMBL" id="JBIAHM010000012">
    <property type="protein sequence ID" value="MFE9602965.1"/>
    <property type="molecule type" value="Genomic_DNA"/>
</dbReference>
<dbReference type="Proteomes" id="UP001601303">
    <property type="component" value="Unassembled WGS sequence"/>
</dbReference>
<sequence>MTQDRAAWASQLLVPAGPAINPMVLSQQMLLPILDANALLVEACYMVKHGLQQDKITGLAGTGRSNPYIAAHVLGEIDRHLPRMADHYKVLEHQVRRLFERQILPSLRVVDLEIRDHLSPGTQRVLRVDPEMPPRHQGDPDDAPTMALAEFLGPCVIVSQDSVFFRFGFGVIEWVPVAQGVLRMAGLEATAADALVLINLVFELFGAGLRNLIVLAVNHPLLTTVIAAGLLWWCHRNGYLTRDNWRQHLARVREAARPLLEVTEAAMNEHQALSDSFVVVQPPAYPTSEQLAARHLARCGRSLTPAQLRDALARRGHVVSAAQLKRDMQAHHAFVRAPGDVWTIGRPVQGFDDL</sequence>
<protein>
    <recommendedName>
        <fullName evidence="3">PIN domain-containing protein</fullName>
    </recommendedName>
</protein>
<comment type="caution">
    <text evidence="1">The sequence shown here is derived from an EMBL/GenBank/DDBJ whole genome shotgun (WGS) entry which is preliminary data.</text>
</comment>
<keyword evidence="2" id="KW-1185">Reference proteome</keyword>
<reference evidence="1 2" key="1">
    <citation type="submission" date="2024-10" db="EMBL/GenBank/DDBJ databases">
        <title>The Natural Products Discovery Center: Release of the First 8490 Sequenced Strains for Exploring Actinobacteria Biosynthetic Diversity.</title>
        <authorList>
            <person name="Kalkreuter E."/>
            <person name="Kautsar S.A."/>
            <person name="Yang D."/>
            <person name="Bader C.D."/>
            <person name="Teijaro C.N."/>
            <person name="Fluegel L."/>
            <person name="Davis C.M."/>
            <person name="Simpson J.R."/>
            <person name="Lauterbach L."/>
            <person name="Steele A.D."/>
            <person name="Gui C."/>
            <person name="Meng S."/>
            <person name="Li G."/>
            <person name="Viehrig K."/>
            <person name="Ye F."/>
            <person name="Su P."/>
            <person name="Kiefer A.F."/>
            <person name="Nichols A."/>
            <person name="Cepeda A.J."/>
            <person name="Yan W."/>
            <person name="Fan B."/>
            <person name="Jiang Y."/>
            <person name="Adhikari A."/>
            <person name="Zheng C.-J."/>
            <person name="Schuster L."/>
            <person name="Cowan T.M."/>
            <person name="Smanski M.J."/>
            <person name="Chevrette M.G."/>
            <person name="De Carvalho L.P.S."/>
            <person name="Shen B."/>
        </authorList>
    </citation>
    <scope>NUCLEOTIDE SEQUENCE [LARGE SCALE GENOMIC DNA]</scope>
    <source>
        <strain evidence="1 2">NPDC006488</strain>
    </source>
</reference>
<dbReference type="RefSeq" id="WP_388111258.1">
    <property type="nucleotide sequence ID" value="NZ_JBIAHM010000012.1"/>
</dbReference>
<organism evidence="1 2">
    <name type="scientific">Streptomyces hokutonensis</name>
    <dbReference type="NCBI Taxonomy" id="1306990"/>
    <lineage>
        <taxon>Bacteria</taxon>
        <taxon>Bacillati</taxon>
        <taxon>Actinomycetota</taxon>
        <taxon>Actinomycetes</taxon>
        <taxon>Kitasatosporales</taxon>
        <taxon>Streptomycetaceae</taxon>
        <taxon>Streptomyces</taxon>
    </lineage>
</organism>